<keyword evidence="5" id="KW-1185">Reference proteome</keyword>
<dbReference type="EMBL" id="JACJLU010000002">
    <property type="protein sequence ID" value="MBM6830933.1"/>
    <property type="molecule type" value="Genomic_DNA"/>
</dbReference>
<comment type="caution">
    <text evidence="2">The sequence shown here is derived from an EMBL/GenBank/DDBJ whole genome shotgun (WGS) entry which is preliminary data.</text>
</comment>
<feature type="coiled-coil region" evidence="1">
    <location>
        <begin position="8"/>
        <end position="35"/>
    </location>
</feature>
<evidence type="ECO:0000313" key="5">
    <source>
        <dbReference type="Proteomes" id="UP000775500"/>
    </source>
</evidence>
<reference evidence="3" key="2">
    <citation type="submission" date="2020-08" db="EMBL/GenBank/DDBJ databases">
        <authorList>
            <person name="Cejkova D."/>
            <person name="Kubasova T."/>
            <person name="Jahodarova E."/>
            <person name="Rychlik I."/>
        </authorList>
    </citation>
    <scope>NUCLEOTIDE SEQUENCE</scope>
    <source>
        <strain evidence="3">An423</strain>
    </source>
</reference>
<evidence type="ECO:0000256" key="1">
    <source>
        <dbReference type="SAM" id="Coils"/>
    </source>
</evidence>
<protein>
    <submittedName>
        <fullName evidence="2">Vacuolar-type H+-ATPase subunit E/Vma4</fullName>
    </submittedName>
</protein>
<dbReference type="RefSeq" id="WP_183374481.1">
    <property type="nucleotide sequence ID" value="NZ_CAWVLV010000040.1"/>
</dbReference>
<sequence>MSEENKTVDVVEELKEEALTELSTLEEENNTENERIISDAKEKIKAIFDDLQIWIKNNTEPEKVKEGLNKAKDESIRILKTTKDKAIEISNSEQFKNTMSAGKDFLVGAGSLIGDGLKAGADVLMRNENIKNIVDTADQKLDVLRESENLKNAVDVAEDVTQKVNDAVFSGIRKFFDKRDHTETPNKQEDSE</sequence>
<name>A0A7W8CZP5_9FIRM</name>
<reference evidence="2 4" key="1">
    <citation type="submission" date="2020-08" db="EMBL/GenBank/DDBJ databases">
        <title>Genomic Encyclopedia of Type Strains, Phase IV (KMG-IV): sequencing the most valuable type-strain genomes for metagenomic binning, comparative biology and taxonomic classification.</title>
        <authorList>
            <person name="Goeker M."/>
        </authorList>
    </citation>
    <scope>NUCLEOTIDE SEQUENCE [LARGE SCALE GENOMIC DNA]</scope>
    <source>
        <strain evidence="2 4">DSM 26963</strain>
    </source>
</reference>
<accession>A0A7W8CZP5</accession>
<organism evidence="2 4">
    <name type="scientific">Faecalicoccus acidiformans</name>
    <dbReference type="NCBI Taxonomy" id="915173"/>
    <lineage>
        <taxon>Bacteria</taxon>
        <taxon>Bacillati</taxon>
        <taxon>Bacillota</taxon>
        <taxon>Erysipelotrichia</taxon>
        <taxon>Erysipelotrichales</taxon>
        <taxon>Erysipelotrichaceae</taxon>
        <taxon>Faecalicoccus</taxon>
    </lineage>
</organism>
<dbReference type="AlphaFoldDB" id="A0A7W8CZP5"/>
<dbReference type="Proteomes" id="UP000521313">
    <property type="component" value="Unassembled WGS sequence"/>
</dbReference>
<reference evidence="3 5" key="3">
    <citation type="journal article" date="2021" name="Sci. Rep.">
        <title>The distribution of antibiotic resistance genes in chicken gut microbiota commensals.</title>
        <authorList>
            <person name="Juricova H."/>
            <person name="Matiasovicova J."/>
            <person name="Kubasova T."/>
            <person name="Cejkova D."/>
            <person name="Rychlik I."/>
        </authorList>
    </citation>
    <scope>NUCLEOTIDE SEQUENCE [LARGE SCALE GENOMIC DNA]</scope>
    <source>
        <strain evidence="3 5">An423</strain>
    </source>
</reference>
<gene>
    <name evidence="3" type="ORF">H5982_02270</name>
    <name evidence="2" type="ORF">HNQ43_000515</name>
</gene>
<keyword evidence="1" id="KW-0175">Coiled coil</keyword>
<evidence type="ECO:0000313" key="4">
    <source>
        <dbReference type="Proteomes" id="UP000521313"/>
    </source>
</evidence>
<proteinExistence type="predicted"/>
<dbReference type="EMBL" id="JACHHD010000004">
    <property type="protein sequence ID" value="MBB5184476.1"/>
    <property type="molecule type" value="Genomic_DNA"/>
</dbReference>
<evidence type="ECO:0000313" key="2">
    <source>
        <dbReference type="EMBL" id="MBB5184476.1"/>
    </source>
</evidence>
<evidence type="ECO:0000313" key="3">
    <source>
        <dbReference type="EMBL" id="MBM6830933.1"/>
    </source>
</evidence>
<dbReference type="Proteomes" id="UP000775500">
    <property type="component" value="Unassembled WGS sequence"/>
</dbReference>